<dbReference type="CDD" id="cd00320">
    <property type="entry name" value="cpn10"/>
    <property type="match status" value="1"/>
</dbReference>
<dbReference type="GO" id="GO:0005524">
    <property type="term" value="F:ATP binding"/>
    <property type="evidence" value="ECO:0007669"/>
    <property type="project" value="InterPro"/>
</dbReference>
<protein>
    <submittedName>
        <fullName evidence="3">GroS Co-chaperonin GroES (HSP10)</fullName>
    </submittedName>
</protein>
<dbReference type="GO" id="GO:0051082">
    <property type="term" value="F:unfolded protein binding"/>
    <property type="evidence" value="ECO:0007669"/>
    <property type="project" value="TreeGrafter"/>
</dbReference>
<accession>A0A6J5L0L9</accession>
<sequence>MTCPIIPLEDYVVVVVIPKEKRTASGIIIPDSNYNEVPCQFTVVAVGRDVDGIQEGDHIITERYAGQSVTINDIEYVIVEREKIKARIRGKSC</sequence>
<comment type="similarity">
    <text evidence="1">Belongs to the GroES chaperonin family.</text>
</comment>
<dbReference type="InterPro" id="IPR037124">
    <property type="entry name" value="Chaperonin_GroES_sf"/>
</dbReference>
<keyword evidence="2" id="KW-0143">Chaperone</keyword>
<dbReference type="Pfam" id="PF00166">
    <property type="entry name" value="Cpn10"/>
    <property type="match status" value="1"/>
</dbReference>
<dbReference type="InterPro" id="IPR020818">
    <property type="entry name" value="Chaperonin_GroES"/>
</dbReference>
<organism evidence="3">
    <name type="scientific">uncultured Caudovirales phage</name>
    <dbReference type="NCBI Taxonomy" id="2100421"/>
    <lineage>
        <taxon>Viruses</taxon>
        <taxon>Duplodnaviria</taxon>
        <taxon>Heunggongvirae</taxon>
        <taxon>Uroviricota</taxon>
        <taxon>Caudoviricetes</taxon>
        <taxon>Peduoviridae</taxon>
        <taxon>Maltschvirus</taxon>
        <taxon>Maltschvirus maltsch</taxon>
    </lineage>
</organism>
<evidence type="ECO:0000256" key="1">
    <source>
        <dbReference type="ARBA" id="ARBA00006975"/>
    </source>
</evidence>
<dbReference type="PANTHER" id="PTHR10772">
    <property type="entry name" value="10 KDA HEAT SHOCK PROTEIN"/>
    <property type="match status" value="1"/>
</dbReference>
<dbReference type="InterPro" id="IPR011032">
    <property type="entry name" value="GroES-like_sf"/>
</dbReference>
<proteinExistence type="inferred from homology"/>
<dbReference type="GO" id="GO:0044183">
    <property type="term" value="F:protein folding chaperone"/>
    <property type="evidence" value="ECO:0007669"/>
    <property type="project" value="InterPro"/>
</dbReference>
<dbReference type="Gene3D" id="2.30.33.40">
    <property type="entry name" value="GroES chaperonin"/>
    <property type="match status" value="1"/>
</dbReference>
<reference evidence="3" key="1">
    <citation type="submission" date="2020-04" db="EMBL/GenBank/DDBJ databases">
        <authorList>
            <person name="Chiriac C."/>
            <person name="Salcher M."/>
            <person name="Ghai R."/>
            <person name="Kavagutti S V."/>
        </authorList>
    </citation>
    <scope>NUCLEOTIDE SEQUENCE</scope>
</reference>
<gene>
    <name evidence="3" type="ORF">UFOVP80_57</name>
</gene>
<dbReference type="GO" id="GO:0046872">
    <property type="term" value="F:metal ion binding"/>
    <property type="evidence" value="ECO:0007669"/>
    <property type="project" value="TreeGrafter"/>
</dbReference>
<evidence type="ECO:0000313" key="3">
    <source>
        <dbReference type="EMBL" id="CAB4126786.1"/>
    </source>
</evidence>
<dbReference type="SUPFAM" id="SSF50129">
    <property type="entry name" value="GroES-like"/>
    <property type="match status" value="1"/>
</dbReference>
<name>A0A6J5L0L9_9CAUD</name>
<dbReference type="PANTHER" id="PTHR10772:SF63">
    <property type="entry name" value="20 KDA CHAPERONIN, CHLOROPLASTIC"/>
    <property type="match status" value="1"/>
</dbReference>
<dbReference type="PRINTS" id="PR00297">
    <property type="entry name" value="CHAPERONIN10"/>
</dbReference>
<evidence type="ECO:0000256" key="2">
    <source>
        <dbReference type="ARBA" id="ARBA00023186"/>
    </source>
</evidence>
<dbReference type="GO" id="GO:0051087">
    <property type="term" value="F:protein-folding chaperone binding"/>
    <property type="evidence" value="ECO:0007669"/>
    <property type="project" value="TreeGrafter"/>
</dbReference>
<dbReference type="SMART" id="SM00883">
    <property type="entry name" value="Cpn10"/>
    <property type="match status" value="1"/>
</dbReference>
<dbReference type="EMBL" id="LR796205">
    <property type="protein sequence ID" value="CAB4126786.1"/>
    <property type="molecule type" value="Genomic_DNA"/>
</dbReference>